<gene>
    <name evidence="2" type="ORF">PQJ73_01455</name>
</gene>
<accession>A0ABT5J3W2</accession>
<dbReference type="EMBL" id="JAQQLI010000001">
    <property type="protein sequence ID" value="MDC7784336.1"/>
    <property type="molecule type" value="Genomic_DNA"/>
</dbReference>
<dbReference type="PANTHER" id="PTHR43825">
    <property type="entry name" value="PYRUVATE DEHYDROGENASE E1 COMPONENT"/>
    <property type="match status" value="1"/>
</dbReference>
<evidence type="ECO:0000259" key="1">
    <source>
        <dbReference type="SMART" id="SM00861"/>
    </source>
</evidence>
<dbReference type="Gene3D" id="3.40.50.920">
    <property type="match status" value="1"/>
</dbReference>
<sequence length="319" mass="33185">MRNTFVATLEEIAARDPRIWLLNGDLGFSVLERFAEKHPGRYLNVGVAEQNMAGIAAGLGMSGNTVFVYSIGNFPTLRCLEQLRNDVCYHGADVKVVSVGGGYAYGSQGYTHHALEDVAVMAVLPGIEVFVPSDPAEVRAIVAAVAASGKPAYLRLSRAGEPVLDPRPIGDVRRVRPLRDGSDVAILASGPVARAALAAADLLAERGVSARVLSVPCLKPLDRDGIVAAAAGVRLVVTIEEHIARGGFGREVAAVLIGEPGHPPLLTLAVPETDPGKGCVAGDRDALLAAAGLSPAAIADRIRAAVRSPEGPAREGRPP</sequence>
<dbReference type="InterPro" id="IPR005475">
    <property type="entry name" value="Transketolase-like_Pyr-bd"/>
</dbReference>
<dbReference type="SMART" id="SM00861">
    <property type="entry name" value="Transket_pyr"/>
    <property type="match status" value="1"/>
</dbReference>
<dbReference type="SUPFAM" id="SSF52518">
    <property type="entry name" value="Thiamin diphosphate-binding fold (THDP-binding)"/>
    <property type="match status" value="1"/>
</dbReference>
<dbReference type="Pfam" id="PF02780">
    <property type="entry name" value="Transketolase_C"/>
    <property type="match status" value="1"/>
</dbReference>
<reference evidence="2" key="2">
    <citation type="submission" date="2023-02" db="EMBL/GenBank/DDBJ databases">
        <authorList>
            <person name="Rayyan A."/>
            <person name="Meyer T."/>
            <person name="Kyndt J.A."/>
        </authorList>
    </citation>
    <scope>NUCLEOTIDE SEQUENCE</scope>
    <source>
        <strain evidence="2">DSM 9987</strain>
    </source>
</reference>
<dbReference type="Pfam" id="PF02779">
    <property type="entry name" value="Transket_pyr"/>
    <property type="match status" value="1"/>
</dbReference>
<dbReference type="InterPro" id="IPR029061">
    <property type="entry name" value="THDP-binding"/>
</dbReference>
<dbReference type="CDD" id="cd07033">
    <property type="entry name" value="TPP_PYR_DXS_TK_like"/>
    <property type="match status" value="1"/>
</dbReference>
<feature type="domain" description="Transketolase-like pyrimidine-binding" evidence="1">
    <location>
        <begin position="1"/>
        <end position="163"/>
    </location>
</feature>
<dbReference type="RefSeq" id="WP_272775180.1">
    <property type="nucleotide sequence ID" value="NZ_JAQQLI010000001.1"/>
</dbReference>
<comment type="caution">
    <text evidence="2">The sequence shown here is derived from an EMBL/GenBank/DDBJ whole genome shotgun (WGS) entry which is preliminary data.</text>
</comment>
<reference evidence="2" key="1">
    <citation type="journal article" date="2023" name="Microbiol Resour">
        <title>Genome Sequences of Rhodoplanes serenus and Two Thermotolerant Strains, Rhodoplanes tepidamans and 'Rhodoplanes cryptolactis,' Further Refine the Genus.</title>
        <authorList>
            <person name="Rayyan A.A."/>
            <person name="Kyndt J.A."/>
        </authorList>
    </citation>
    <scope>NUCLEOTIDE SEQUENCE</scope>
    <source>
        <strain evidence="2">DSM 9987</strain>
    </source>
</reference>
<proteinExistence type="predicted"/>
<keyword evidence="3" id="KW-1185">Reference proteome</keyword>
<dbReference type="PANTHER" id="PTHR43825:SF5">
    <property type="entry name" value="HYPOTHETICAL TRANSKETOLASE FAMILY PROTEIN"/>
    <property type="match status" value="1"/>
</dbReference>
<dbReference type="SUPFAM" id="SSF52922">
    <property type="entry name" value="TK C-terminal domain-like"/>
    <property type="match status" value="1"/>
</dbReference>
<name>A0ABT5J3W2_RHOTP</name>
<dbReference type="InterPro" id="IPR051157">
    <property type="entry name" value="PDH/Transketolase"/>
</dbReference>
<dbReference type="InterPro" id="IPR033248">
    <property type="entry name" value="Transketolase_C"/>
</dbReference>
<organism evidence="2 3">
    <name type="scientific">Rhodoplanes tepidamans</name>
    <name type="common">Rhodoplanes cryptolactis</name>
    <dbReference type="NCBI Taxonomy" id="200616"/>
    <lineage>
        <taxon>Bacteria</taxon>
        <taxon>Pseudomonadati</taxon>
        <taxon>Pseudomonadota</taxon>
        <taxon>Alphaproteobacteria</taxon>
        <taxon>Hyphomicrobiales</taxon>
        <taxon>Nitrobacteraceae</taxon>
        <taxon>Rhodoplanes</taxon>
    </lineage>
</organism>
<dbReference type="InterPro" id="IPR009014">
    <property type="entry name" value="Transketo_C/PFOR_II"/>
</dbReference>
<dbReference type="Gene3D" id="3.40.50.970">
    <property type="match status" value="1"/>
</dbReference>
<evidence type="ECO:0000313" key="3">
    <source>
        <dbReference type="Proteomes" id="UP001165652"/>
    </source>
</evidence>
<dbReference type="Proteomes" id="UP001165652">
    <property type="component" value="Unassembled WGS sequence"/>
</dbReference>
<protein>
    <submittedName>
        <fullName evidence="2">Transketolase C-terminal domain-containing protein</fullName>
    </submittedName>
</protein>
<evidence type="ECO:0000313" key="2">
    <source>
        <dbReference type="EMBL" id="MDC7784336.1"/>
    </source>
</evidence>